<keyword evidence="5 10" id="KW-0863">Zinc-finger</keyword>
<dbReference type="Proteomes" id="UP000694569">
    <property type="component" value="Unplaced"/>
</dbReference>
<dbReference type="SUPFAM" id="SSF109640">
    <property type="entry name" value="KRAB domain (Kruppel-associated box)"/>
    <property type="match status" value="1"/>
</dbReference>
<comment type="similarity">
    <text evidence="2">Belongs to the krueppel C2H2-type zinc-finger protein family.</text>
</comment>
<dbReference type="FunFam" id="3.30.160.60:FF:000193">
    <property type="entry name" value="Zinc finger protein 300"/>
    <property type="match status" value="1"/>
</dbReference>
<keyword evidence="14" id="KW-1185">Reference proteome</keyword>
<dbReference type="PANTHER" id="PTHR24381:SF444">
    <property type="entry name" value="C2H2-TYPE DOMAIN-CONTAINING PROTEIN"/>
    <property type="match status" value="1"/>
</dbReference>
<feature type="domain" description="C2H2-type" evidence="12">
    <location>
        <begin position="504"/>
        <end position="531"/>
    </location>
</feature>
<dbReference type="SUPFAM" id="SSF57667">
    <property type="entry name" value="beta-beta-alpha zinc fingers"/>
    <property type="match status" value="3"/>
</dbReference>
<dbReference type="SMART" id="SM00355">
    <property type="entry name" value="ZnF_C2H2"/>
    <property type="match status" value="6"/>
</dbReference>
<dbReference type="GO" id="GO:0000977">
    <property type="term" value="F:RNA polymerase II transcription regulatory region sequence-specific DNA binding"/>
    <property type="evidence" value="ECO:0007669"/>
    <property type="project" value="TreeGrafter"/>
</dbReference>
<name>A0A8C5PWY9_9ANUR</name>
<dbReference type="GO" id="GO:0005634">
    <property type="term" value="C:nucleus"/>
    <property type="evidence" value="ECO:0007669"/>
    <property type="project" value="UniProtKB-SubCell"/>
</dbReference>
<sequence>MQCENPHAEGGGSCSTGWVVRRIWARFPCLSVSPGDPRGLRLPVAFGRHSHPGVRRALPAPQPLPLYTLCTPRSEPYVVKRILNHALGIIYLLTGEEYIVMKKTSPHSSDHLVTGEVPVKCGDVSVYFSMEEWDFIEGHKDIYKDVVLQNQLSETPASIPANQPQGPHDEKSLRASSGEEEEEEEEEDKKPEQDIARVQIQAEVHAGAHDEKRVGVSSGEEEEEDEKCGLNIEQLQIQTDPSEDDAEAGVTRAAETQTPQEKIELDNEKKVPTCPTEITTINEFGETQTELYSFDDAGNASVPYGLQEEDFMESKPDVNLLSENTSIVRFTLPVPDERKPQTSNDGFPGDFKDVTRYALLDVRNTDGAYLANVKHLQAYVAPPAIYNEEKPFHCQECGKLFSLKCQLLVHQKKHAGEKLFQCNECGKEVTTRRSLTIHQRIHTGEKPYKCTECEKHFSSKPYLIEHLRTHTGVRPHMCNQCGKQFPYKSYLLVHLRSHNGGRPHQCAVCGKDFDYRSRLLVHQRTHTGLKPHICHICGKPFDYKSYLSRHLKTHGIEES</sequence>
<dbReference type="FunFam" id="3.30.160.60:FF:000065">
    <property type="entry name" value="B-cell CLL/lymphoma 6, member B"/>
    <property type="match status" value="1"/>
</dbReference>
<keyword evidence="4" id="KW-0677">Repeat</keyword>
<evidence type="ECO:0000313" key="14">
    <source>
        <dbReference type="Proteomes" id="UP000694569"/>
    </source>
</evidence>
<dbReference type="FunFam" id="3.30.160.60:FF:000624">
    <property type="entry name" value="zinc finger protein 697"/>
    <property type="match status" value="2"/>
</dbReference>
<dbReference type="CDD" id="cd07765">
    <property type="entry name" value="KRAB_A-box"/>
    <property type="match status" value="1"/>
</dbReference>
<organism evidence="13 14">
    <name type="scientific">Leptobrachium leishanense</name>
    <name type="common">Leishan spiny toad</name>
    <dbReference type="NCBI Taxonomy" id="445787"/>
    <lineage>
        <taxon>Eukaryota</taxon>
        <taxon>Metazoa</taxon>
        <taxon>Chordata</taxon>
        <taxon>Craniata</taxon>
        <taxon>Vertebrata</taxon>
        <taxon>Euteleostomi</taxon>
        <taxon>Amphibia</taxon>
        <taxon>Batrachia</taxon>
        <taxon>Anura</taxon>
        <taxon>Pelobatoidea</taxon>
        <taxon>Megophryidae</taxon>
        <taxon>Leptobrachium</taxon>
    </lineage>
</organism>
<evidence type="ECO:0000256" key="4">
    <source>
        <dbReference type="ARBA" id="ARBA00022737"/>
    </source>
</evidence>
<keyword evidence="7" id="KW-0805">Transcription regulation</keyword>
<evidence type="ECO:0000256" key="10">
    <source>
        <dbReference type="PROSITE-ProRule" id="PRU00042"/>
    </source>
</evidence>
<evidence type="ECO:0000256" key="6">
    <source>
        <dbReference type="ARBA" id="ARBA00022833"/>
    </source>
</evidence>
<keyword evidence="6" id="KW-0862">Zinc</keyword>
<evidence type="ECO:0000259" key="12">
    <source>
        <dbReference type="PROSITE" id="PS50157"/>
    </source>
</evidence>
<dbReference type="OrthoDB" id="6077919at2759"/>
<dbReference type="InterPro" id="IPR036051">
    <property type="entry name" value="KRAB_dom_sf"/>
</dbReference>
<proteinExistence type="inferred from homology"/>
<dbReference type="GeneTree" id="ENSGT00950000182774"/>
<dbReference type="AlphaFoldDB" id="A0A8C5PWY9"/>
<evidence type="ECO:0000256" key="5">
    <source>
        <dbReference type="ARBA" id="ARBA00022771"/>
    </source>
</evidence>
<feature type="domain" description="C2H2-type" evidence="12">
    <location>
        <begin position="420"/>
        <end position="447"/>
    </location>
</feature>
<evidence type="ECO:0000256" key="2">
    <source>
        <dbReference type="ARBA" id="ARBA00006991"/>
    </source>
</evidence>
<dbReference type="Gene3D" id="3.30.160.60">
    <property type="entry name" value="Classic Zinc Finger"/>
    <property type="match status" value="6"/>
</dbReference>
<dbReference type="PROSITE" id="PS50157">
    <property type="entry name" value="ZINC_FINGER_C2H2_2"/>
    <property type="match status" value="6"/>
</dbReference>
<keyword evidence="9" id="KW-0539">Nucleus</keyword>
<evidence type="ECO:0000313" key="13">
    <source>
        <dbReference type="Ensembl" id="ENSLLEP00000028973.1"/>
    </source>
</evidence>
<dbReference type="PROSITE" id="PS00028">
    <property type="entry name" value="ZINC_FINGER_C2H2_1"/>
    <property type="match status" value="6"/>
</dbReference>
<feature type="compositionally biased region" description="Acidic residues" evidence="11">
    <location>
        <begin position="178"/>
        <end position="187"/>
    </location>
</feature>
<dbReference type="Gene3D" id="6.10.140.140">
    <property type="match status" value="1"/>
</dbReference>
<comment type="subcellular location">
    <subcellularLocation>
        <location evidence="1">Nucleus</location>
    </subcellularLocation>
</comment>
<dbReference type="Ensembl" id="ENSLLET00000030101.1">
    <property type="protein sequence ID" value="ENSLLEP00000028973.1"/>
    <property type="gene ID" value="ENSLLEG00000018394.1"/>
</dbReference>
<evidence type="ECO:0000256" key="3">
    <source>
        <dbReference type="ARBA" id="ARBA00022723"/>
    </source>
</evidence>
<feature type="domain" description="C2H2-type" evidence="12">
    <location>
        <begin position="476"/>
        <end position="503"/>
    </location>
</feature>
<feature type="region of interest" description="Disordered" evidence="11">
    <location>
        <begin position="156"/>
        <end position="260"/>
    </location>
</feature>
<dbReference type="GO" id="GO:0000981">
    <property type="term" value="F:DNA-binding transcription factor activity, RNA polymerase II-specific"/>
    <property type="evidence" value="ECO:0007669"/>
    <property type="project" value="TreeGrafter"/>
</dbReference>
<dbReference type="FunFam" id="3.30.160.60:FF:002343">
    <property type="entry name" value="Zinc finger protein 33A"/>
    <property type="match status" value="1"/>
</dbReference>
<dbReference type="InterPro" id="IPR001909">
    <property type="entry name" value="KRAB"/>
</dbReference>
<feature type="domain" description="C2H2-type" evidence="12">
    <location>
        <begin position="392"/>
        <end position="419"/>
    </location>
</feature>
<evidence type="ECO:0000256" key="8">
    <source>
        <dbReference type="ARBA" id="ARBA00023163"/>
    </source>
</evidence>
<accession>A0A8C5PWY9</accession>
<dbReference type="InterPro" id="IPR036236">
    <property type="entry name" value="Znf_C2H2_sf"/>
</dbReference>
<protein>
    <recommendedName>
        <fullName evidence="12">C2H2-type domain-containing protein</fullName>
    </recommendedName>
</protein>
<dbReference type="Pfam" id="PF01352">
    <property type="entry name" value="KRAB"/>
    <property type="match status" value="1"/>
</dbReference>
<dbReference type="InterPro" id="IPR013087">
    <property type="entry name" value="Znf_C2H2_type"/>
</dbReference>
<dbReference type="GO" id="GO:0008270">
    <property type="term" value="F:zinc ion binding"/>
    <property type="evidence" value="ECO:0007669"/>
    <property type="project" value="UniProtKB-KW"/>
</dbReference>
<keyword evidence="8" id="KW-0804">Transcription</keyword>
<keyword evidence="3" id="KW-0479">Metal-binding</keyword>
<dbReference type="FunFam" id="3.30.160.60:FF:000128">
    <property type="entry name" value="zinc finger protein 268 isoform X1"/>
    <property type="match status" value="1"/>
</dbReference>
<dbReference type="Pfam" id="PF00096">
    <property type="entry name" value="zf-C2H2"/>
    <property type="match status" value="5"/>
</dbReference>
<reference evidence="13" key="1">
    <citation type="submission" date="2025-08" db="UniProtKB">
        <authorList>
            <consortium name="Ensembl"/>
        </authorList>
    </citation>
    <scope>IDENTIFICATION</scope>
</reference>
<evidence type="ECO:0000256" key="1">
    <source>
        <dbReference type="ARBA" id="ARBA00004123"/>
    </source>
</evidence>
<evidence type="ECO:0000256" key="7">
    <source>
        <dbReference type="ARBA" id="ARBA00023015"/>
    </source>
</evidence>
<reference evidence="13" key="2">
    <citation type="submission" date="2025-09" db="UniProtKB">
        <authorList>
            <consortium name="Ensembl"/>
        </authorList>
    </citation>
    <scope>IDENTIFICATION</scope>
</reference>
<feature type="domain" description="C2H2-type" evidence="12">
    <location>
        <begin position="448"/>
        <end position="475"/>
    </location>
</feature>
<feature type="domain" description="C2H2-type" evidence="12">
    <location>
        <begin position="532"/>
        <end position="559"/>
    </location>
</feature>
<dbReference type="PANTHER" id="PTHR24381">
    <property type="entry name" value="ZINC FINGER PROTEIN"/>
    <property type="match status" value="1"/>
</dbReference>
<feature type="compositionally biased region" description="Polar residues" evidence="11">
    <location>
        <begin position="156"/>
        <end position="165"/>
    </location>
</feature>
<evidence type="ECO:0000256" key="11">
    <source>
        <dbReference type="SAM" id="MobiDB-lite"/>
    </source>
</evidence>
<evidence type="ECO:0000256" key="9">
    <source>
        <dbReference type="ARBA" id="ARBA00023242"/>
    </source>
</evidence>